<evidence type="ECO:0000313" key="1">
    <source>
        <dbReference type="EMBL" id="HHR92012.1"/>
    </source>
</evidence>
<protein>
    <submittedName>
        <fullName evidence="1">Uncharacterized protein</fullName>
    </submittedName>
</protein>
<proteinExistence type="predicted"/>
<dbReference type="EMBL" id="DRVY01000020">
    <property type="protein sequence ID" value="HHR92012.1"/>
    <property type="molecule type" value="Genomic_DNA"/>
</dbReference>
<dbReference type="AlphaFoldDB" id="A0A7C5URF2"/>
<reference evidence="1" key="1">
    <citation type="journal article" date="2020" name="mSystems">
        <title>Genome- and Community-Level Interaction Insights into Carbon Utilization and Element Cycling Functions of Hydrothermarchaeota in Hydrothermal Sediment.</title>
        <authorList>
            <person name="Zhou Z."/>
            <person name="Liu Y."/>
            <person name="Xu W."/>
            <person name="Pan J."/>
            <person name="Luo Z.H."/>
            <person name="Li M."/>
        </authorList>
    </citation>
    <scope>NUCLEOTIDE SEQUENCE [LARGE SCALE GENOMIC DNA]</scope>
    <source>
        <strain evidence="1">SpSt-1042</strain>
    </source>
</reference>
<organism evidence="1">
    <name type="scientific">candidate division CPR3 bacterium</name>
    <dbReference type="NCBI Taxonomy" id="2268181"/>
    <lineage>
        <taxon>Bacteria</taxon>
        <taxon>Bacteria division CPR3</taxon>
    </lineage>
</organism>
<gene>
    <name evidence="1" type="ORF">ENL96_00665</name>
</gene>
<comment type="caution">
    <text evidence="1">The sequence shown here is derived from an EMBL/GenBank/DDBJ whole genome shotgun (WGS) entry which is preliminary data.</text>
</comment>
<sequence>MSPLPLGRSPEIEGSSLERQIRGIWPRDVRREVLDLLHKIGENEAAREILSTTVERLFRAQRQAEQLFPSYTLPTAVWQLGSILILSVHLLLRQHGIHLSPLEELALWAGQSGAGFIGTYLGMKQLYNLLVEQRRWVRDRWELIKEGLTGQLSKRIEK</sequence>
<accession>A0A7C5URF2</accession>
<name>A0A7C5URF2_UNCC3</name>